<feature type="transmembrane region" description="Helical" evidence="1">
    <location>
        <begin position="139"/>
        <end position="157"/>
    </location>
</feature>
<evidence type="ECO:0000313" key="3">
    <source>
        <dbReference type="Proteomes" id="UP000178908"/>
    </source>
</evidence>
<name>A0A1F8F9R7_9BACT</name>
<keyword evidence="1" id="KW-1133">Transmembrane helix</keyword>
<dbReference type="InterPro" id="IPR037185">
    <property type="entry name" value="EmrE-like"/>
</dbReference>
<feature type="transmembrane region" description="Helical" evidence="1">
    <location>
        <begin position="58"/>
        <end position="78"/>
    </location>
</feature>
<comment type="caution">
    <text evidence="2">The sequence shown here is derived from an EMBL/GenBank/DDBJ whole genome shotgun (WGS) entry which is preliminary data.</text>
</comment>
<proteinExistence type="predicted"/>
<protein>
    <submittedName>
        <fullName evidence="2">Uncharacterized protein</fullName>
    </submittedName>
</protein>
<dbReference type="Gene3D" id="1.10.3730.20">
    <property type="match status" value="1"/>
</dbReference>
<dbReference type="EMBL" id="MGJO01000009">
    <property type="protein sequence ID" value="OGN09895.1"/>
    <property type="molecule type" value="Genomic_DNA"/>
</dbReference>
<sequence>MWLYLALIAYFINSIVFIIDKYLLTGHIPKYHAYAFGVSVLSLSSVFLIPFGVSWPGLFYFCLAIFSGMAFFVGLMFLYKSIKESDVSIAATQTGTMGAIFTYVFSVIIFKENLTFINASAFLFLIAGIFLLGKIERRIFLSAVLAGLFFGISYVLLKLSFNQTGFVNGLFWTRMGFVGSAFLSLVSSHVRGEVILSFKHAPNKSKFLFVFNKVLAGIGFIILYFAINLGNVSLVNALLGLQFMFVFALVLFLRGKVPGIKENIDKHILASKLAGISLVLVGFLILFLNNG</sequence>
<feature type="transmembrane region" description="Helical" evidence="1">
    <location>
        <begin position="169"/>
        <end position="186"/>
    </location>
</feature>
<evidence type="ECO:0000313" key="2">
    <source>
        <dbReference type="EMBL" id="OGN09895.1"/>
    </source>
</evidence>
<feature type="transmembrane region" description="Helical" evidence="1">
    <location>
        <begin position="6"/>
        <end position="24"/>
    </location>
</feature>
<feature type="transmembrane region" description="Helical" evidence="1">
    <location>
        <begin position="31"/>
        <end position="52"/>
    </location>
</feature>
<feature type="transmembrane region" description="Helical" evidence="1">
    <location>
        <begin position="267"/>
        <end position="288"/>
    </location>
</feature>
<gene>
    <name evidence="2" type="ORF">A3C61_01410</name>
</gene>
<dbReference type="AlphaFoldDB" id="A0A1F8F9R7"/>
<organism evidence="2 3">
    <name type="scientific">Candidatus Yanofskybacteria bacterium RIFCSPHIGHO2_02_FULL_39_10</name>
    <dbReference type="NCBI Taxonomy" id="1802674"/>
    <lineage>
        <taxon>Bacteria</taxon>
        <taxon>Candidatus Yanofskyibacteriota</taxon>
    </lineage>
</organism>
<feature type="transmembrane region" description="Helical" evidence="1">
    <location>
        <begin position="90"/>
        <end position="110"/>
    </location>
</feature>
<keyword evidence="1" id="KW-0812">Transmembrane</keyword>
<keyword evidence="1" id="KW-0472">Membrane</keyword>
<reference evidence="2 3" key="1">
    <citation type="journal article" date="2016" name="Nat. Commun.">
        <title>Thousands of microbial genomes shed light on interconnected biogeochemical processes in an aquifer system.</title>
        <authorList>
            <person name="Anantharaman K."/>
            <person name="Brown C.T."/>
            <person name="Hug L.A."/>
            <person name="Sharon I."/>
            <person name="Castelle C.J."/>
            <person name="Probst A.J."/>
            <person name="Thomas B.C."/>
            <person name="Singh A."/>
            <person name="Wilkins M.J."/>
            <person name="Karaoz U."/>
            <person name="Brodie E.L."/>
            <person name="Williams K.H."/>
            <person name="Hubbard S.S."/>
            <person name="Banfield J.F."/>
        </authorList>
    </citation>
    <scope>NUCLEOTIDE SEQUENCE [LARGE SCALE GENOMIC DNA]</scope>
</reference>
<feature type="transmembrane region" description="Helical" evidence="1">
    <location>
        <begin position="207"/>
        <end position="227"/>
    </location>
</feature>
<feature type="transmembrane region" description="Helical" evidence="1">
    <location>
        <begin position="116"/>
        <end position="132"/>
    </location>
</feature>
<accession>A0A1F8F9R7</accession>
<dbReference type="SUPFAM" id="SSF103481">
    <property type="entry name" value="Multidrug resistance efflux transporter EmrE"/>
    <property type="match status" value="1"/>
</dbReference>
<feature type="transmembrane region" description="Helical" evidence="1">
    <location>
        <begin position="233"/>
        <end position="255"/>
    </location>
</feature>
<dbReference type="Proteomes" id="UP000178908">
    <property type="component" value="Unassembled WGS sequence"/>
</dbReference>
<evidence type="ECO:0000256" key="1">
    <source>
        <dbReference type="SAM" id="Phobius"/>
    </source>
</evidence>